<organism evidence="1 2">
    <name type="scientific">Streptomyces coacervatus</name>
    <dbReference type="NCBI Taxonomy" id="647381"/>
    <lineage>
        <taxon>Bacteria</taxon>
        <taxon>Bacillati</taxon>
        <taxon>Actinomycetota</taxon>
        <taxon>Actinomycetes</taxon>
        <taxon>Kitasatosporales</taxon>
        <taxon>Streptomycetaceae</taxon>
        <taxon>Streptomyces</taxon>
    </lineage>
</organism>
<protein>
    <submittedName>
        <fullName evidence="1">Uncharacterized protein</fullName>
    </submittedName>
</protein>
<dbReference type="Proteomes" id="UP001501009">
    <property type="component" value="Unassembled WGS sequence"/>
</dbReference>
<evidence type="ECO:0000313" key="2">
    <source>
        <dbReference type="Proteomes" id="UP001501009"/>
    </source>
</evidence>
<gene>
    <name evidence="1" type="ORF">GCM10022403_087710</name>
</gene>
<dbReference type="EMBL" id="BAABDE010000042">
    <property type="protein sequence ID" value="GAA3842108.1"/>
    <property type="molecule type" value="Genomic_DNA"/>
</dbReference>
<proteinExistence type="predicted"/>
<name>A0ABP7JD70_9ACTN</name>
<accession>A0ABP7JD70</accession>
<evidence type="ECO:0000313" key="1">
    <source>
        <dbReference type="EMBL" id="GAA3842108.1"/>
    </source>
</evidence>
<comment type="caution">
    <text evidence="1">The sequence shown here is derived from an EMBL/GenBank/DDBJ whole genome shotgun (WGS) entry which is preliminary data.</text>
</comment>
<reference evidence="2" key="1">
    <citation type="journal article" date="2019" name="Int. J. Syst. Evol. Microbiol.">
        <title>The Global Catalogue of Microorganisms (GCM) 10K type strain sequencing project: providing services to taxonomists for standard genome sequencing and annotation.</title>
        <authorList>
            <consortium name="The Broad Institute Genomics Platform"/>
            <consortium name="The Broad Institute Genome Sequencing Center for Infectious Disease"/>
            <person name="Wu L."/>
            <person name="Ma J."/>
        </authorList>
    </citation>
    <scope>NUCLEOTIDE SEQUENCE [LARGE SCALE GENOMIC DNA]</scope>
    <source>
        <strain evidence="2">JCM 17138</strain>
    </source>
</reference>
<keyword evidence="2" id="KW-1185">Reference proteome</keyword>
<sequence>MTAKGRLKSTDMPGTFRLHLWWSVATALALGAAVATDQAALTMRIALTVPLGAGADASYLVDNAREIDEA</sequence>